<evidence type="ECO:0000313" key="4">
    <source>
        <dbReference type="Proteomes" id="UP001060039"/>
    </source>
</evidence>
<organism evidence="3 4">
    <name type="scientific">Microcella humidisoli</name>
    <dbReference type="NCBI Taxonomy" id="2963406"/>
    <lineage>
        <taxon>Bacteria</taxon>
        <taxon>Bacillati</taxon>
        <taxon>Actinomycetota</taxon>
        <taxon>Actinomycetes</taxon>
        <taxon>Micrococcales</taxon>
        <taxon>Microbacteriaceae</taxon>
        <taxon>Microcella</taxon>
    </lineage>
</organism>
<evidence type="ECO:0000256" key="1">
    <source>
        <dbReference type="SAM" id="MobiDB-lite"/>
    </source>
</evidence>
<dbReference type="Gene3D" id="2.40.128.270">
    <property type="match status" value="1"/>
</dbReference>
<dbReference type="InterPro" id="IPR038670">
    <property type="entry name" value="HslJ-like_sf"/>
</dbReference>
<evidence type="ECO:0000313" key="3">
    <source>
        <dbReference type="EMBL" id="UTT61835.1"/>
    </source>
</evidence>
<dbReference type="Proteomes" id="UP001060039">
    <property type="component" value="Chromosome"/>
</dbReference>
<keyword evidence="4" id="KW-1185">Reference proteome</keyword>
<protein>
    <submittedName>
        <fullName evidence="3">META domain-containing protein</fullName>
    </submittedName>
</protein>
<feature type="compositionally biased region" description="Low complexity" evidence="1">
    <location>
        <begin position="24"/>
        <end position="41"/>
    </location>
</feature>
<feature type="compositionally biased region" description="Low complexity" evidence="1">
    <location>
        <begin position="1"/>
        <end position="14"/>
    </location>
</feature>
<reference evidence="3" key="1">
    <citation type="submission" date="2022-07" db="EMBL/GenBank/DDBJ databases">
        <title>Taxonomic analysis of Microcella humidisoli nov. sp., isolated from riverside soil.</title>
        <authorList>
            <person name="Molina K.M."/>
            <person name="Kim S.B."/>
        </authorList>
    </citation>
    <scope>NUCLEOTIDE SEQUENCE</scope>
    <source>
        <strain evidence="3">MMS21-STM10</strain>
    </source>
</reference>
<name>A0ABY5FVB0_9MICO</name>
<dbReference type="InterPro" id="IPR005184">
    <property type="entry name" value="DUF306_Meta_HslJ"/>
</dbReference>
<dbReference type="EMBL" id="CP101497">
    <property type="protein sequence ID" value="UTT61835.1"/>
    <property type="molecule type" value="Genomic_DNA"/>
</dbReference>
<dbReference type="Pfam" id="PF03724">
    <property type="entry name" value="META"/>
    <property type="match status" value="1"/>
</dbReference>
<feature type="domain" description="DUF306" evidence="2">
    <location>
        <begin position="101"/>
        <end position="174"/>
    </location>
</feature>
<accession>A0ABY5FVB0</accession>
<gene>
    <name evidence="3" type="ORF">NNL39_09125</name>
</gene>
<sequence>MTSTSTSSGRTGSSGSTGSGSGGSSSSSSTIRTTTGTARRTARRGTALAAVALTLSAATLLAGCSALGIGSGAGLGGDWGLVSGEDTAGDFDLAVGGITMIVQGDAISGVAACNTYGGTVVGTVAEVEQPLRVEQLFQTEMACLDEGVMELEQRYLDALAGVTSARRLDSDTVELIGPSVRLEFDLLVEG</sequence>
<dbReference type="RefSeq" id="WP_255158977.1">
    <property type="nucleotide sequence ID" value="NZ_CP101497.1"/>
</dbReference>
<proteinExistence type="predicted"/>
<feature type="region of interest" description="Disordered" evidence="1">
    <location>
        <begin position="1"/>
        <end position="41"/>
    </location>
</feature>
<evidence type="ECO:0000259" key="2">
    <source>
        <dbReference type="Pfam" id="PF03724"/>
    </source>
</evidence>